<dbReference type="GO" id="GO:0003796">
    <property type="term" value="F:lysozyme activity"/>
    <property type="evidence" value="ECO:0007669"/>
    <property type="project" value="InterPro"/>
</dbReference>
<evidence type="ECO:0000259" key="4">
    <source>
        <dbReference type="Pfam" id="PF20410"/>
    </source>
</evidence>
<gene>
    <name evidence="5" type="ORF">XTALMG727_3859</name>
</gene>
<evidence type="ECO:0000256" key="3">
    <source>
        <dbReference type="SAM" id="MobiDB-lite"/>
    </source>
</evidence>
<dbReference type="Proteomes" id="UP000046187">
    <property type="component" value="Unassembled WGS sequence"/>
</dbReference>
<dbReference type="Gene3D" id="1.10.530.40">
    <property type="match status" value="1"/>
</dbReference>
<keyword evidence="1" id="KW-0929">Antimicrobial</keyword>
<dbReference type="InterPro" id="IPR023347">
    <property type="entry name" value="Lysozyme_dom_sf"/>
</dbReference>
<dbReference type="GO" id="GO:0031640">
    <property type="term" value="P:killing of cells of another organism"/>
    <property type="evidence" value="ECO:0007669"/>
    <property type="project" value="UniProtKB-KW"/>
</dbReference>
<dbReference type="Pfam" id="PF20410">
    <property type="entry name" value="X-Tfes_XVIPCD"/>
    <property type="match status" value="1"/>
</dbReference>
<dbReference type="AlphaFoldDB" id="A0A0K3A602"/>
<dbReference type="InterPro" id="IPR046519">
    <property type="entry name" value="X-Tfes_XVIPCD"/>
</dbReference>
<evidence type="ECO:0000313" key="6">
    <source>
        <dbReference type="Proteomes" id="UP000046187"/>
    </source>
</evidence>
<feature type="compositionally biased region" description="Basic and acidic residues" evidence="3">
    <location>
        <begin position="297"/>
        <end position="310"/>
    </location>
</feature>
<evidence type="ECO:0000256" key="2">
    <source>
        <dbReference type="ARBA" id="ARBA00022638"/>
    </source>
</evidence>
<evidence type="ECO:0000256" key="1">
    <source>
        <dbReference type="ARBA" id="ARBA00022529"/>
    </source>
</evidence>
<protein>
    <recommendedName>
        <fullName evidence="4">X-Tfes XVIPCD domain-containing protein</fullName>
    </recommendedName>
</protein>
<name>A0A0K3A602_9XANT</name>
<evidence type="ECO:0000313" key="5">
    <source>
        <dbReference type="EMBL" id="CTP92707.1"/>
    </source>
</evidence>
<dbReference type="GO" id="GO:0042742">
    <property type="term" value="P:defense response to bacterium"/>
    <property type="evidence" value="ECO:0007669"/>
    <property type="project" value="UniProtKB-KW"/>
</dbReference>
<keyword evidence="2" id="KW-0081">Bacteriolytic enzyme</keyword>
<dbReference type="EMBL" id="CXOI01000082">
    <property type="protein sequence ID" value="CTP92707.1"/>
    <property type="molecule type" value="Genomic_DNA"/>
</dbReference>
<dbReference type="RefSeq" id="WP_144423908.1">
    <property type="nucleotide sequence ID" value="NZ_CXOI01000082.1"/>
</dbReference>
<sequence>MPFNQERYEQLRAQLVDRNEANVENVYLDVLGIPTTGLGVSLTARQADRTMSLDTNHIDALGDVLDLNAQQRQQLTGVLQDQVTIQNQHIDERHSNLGDFLRSDFGRDSQRVVGPIVNTQHDSPSGRSWSWDVLTSAESPMQIQLTHQQSLDLFNRVAPEYEERLNNSLRRANCPPEALSEEQRAAIYSMVYQGATGKAQRTADAIGDYWKGEVTEQQLRVTLRTVVNDPAFPERSRNELDFLENIKQRPLNQTQSPEVLQRADDHEHRRMMEEDRGPNNAIPLAPTLAPEIDAPEEDRQGRRDSERDLFQRPQVGRVQPGDPGNPNTPLFEKIRDGVRALDQQAGKPWDENSERLSASLLLLAGEKGFTAKDDLNIATNAPTATFAGGEVVHIWRTGHPSPDPAAHRAHMPMQEALAVPAEQRFAQLDVVQQARAEELQRSQQQETAQAQSAPVRSI</sequence>
<accession>A0A0K3A602</accession>
<feature type="region of interest" description="Disordered" evidence="3">
    <location>
        <begin position="270"/>
        <end position="329"/>
    </location>
</feature>
<feature type="domain" description="X-Tfes XVIPCD" evidence="4">
    <location>
        <begin position="322"/>
        <end position="429"/>
    </location>
</feature>
<keyword evidence="6" id="KW-1185">Reference proteome</keyword>
<feature type="region of interest" description="Disordered" evidence="3">
    <location>
        <begin position="438"/>
        <end position="458"/>
    </location>
</feature>
<feature type="compositionally biased region" description="Low complexity" evidence="3">
    <location>
        <begin position="441"/>
        <end position="458"/>
    </location>
</feature>
<organism evidence="5 6">
    <name type="scientific">Xanthomonas graminis pv. arrhenatheri LMG 727</name>
    <dbReference type="NCBI Taxonomy" id="1195923"/>
    <lineage>
        <taxon>Bacteria</taxon>
        <taxon>Pseudomonadati</taxon>
        <taxon>Pseudomonadota</taxon>
        <taxon>Gammaproteobacteria</taxon>
        <taxon>Lysobacterales</taxon>
        <taxon>Lysobacteraceae</taxon>
        <taxon>Xanthomonas</taxon>
        <taxon>Xanthomonas translucens group</taxon>
        <taxon>Xanthomonas graminis</taxon>
    </lineage>
</organism>
<reference evidence="6" key="1">
    <citation type="submission" date="2015-07" db="EMBL/GenBank/DDBJ databases">
        <authorList>
            <person name="Wibberg D."/>
        </authorList>
    </citation>
    <scope>NUCLEOTIDE SEQUENCE [LARGE SCALE GENOMIC DNA]</scope>
</reference>
<proteinExistence type="predicted"/>